<keyword evidence="2" id="KW-1185">Reference proteome</keyword>
<dbReference type="GeneID" id="94832051"/>
<accession>A0A1J4KXN3</accession>
<dbReference type="OrthoDB" id="10658492at2759"/>
<dbReference type="InterPro" id="IPR016024">
    <property type="entry name" value="ARM-type_fold"/>
</dbReference>
<reference evidence="1" key="1">
    <citation type="submission" date="2016-10" db="EMBL/GenBank/DDBJ databases">
        <authorList>
            <person name="Benchimol M."/>
            <person name="Almeida L.G."/>
            <person name="Vasconcelos A.T."/>
            <person name="Perreira-Neves A."/>
            <person name="Rosa I.A."/>
            <person name="Tasca T."/>
            <person name="Bogo M.R."/>
            <person name="de Souza W."/>
        </authorList>
    </citation>
    <scope>NUCLEOTIDE SEQUENCE [LARGE SCALE GENOMIC DNA]</scope>
    <source>
        <strain evidence="1">K</strain>
    </source>
</reference>
<name>A0A1J4KXN3_9EUKA</name>
<gene>
    <name evidence="1" type="ORF">TRFO_13609</name>
</gene>
<evidence type="ECO:0000313" key="1">
    <source>
        <dbReference type="EMBL" id="OHT15938.1"/>
    </source>
</evidence>
<dbReference type="AlphaFoldDB" id="A0A1J4KXN3"/>
<dbReference type="EMBL" id="MLAK01000167">
    <property type="protein sequence ID" value="OHT15938.1"/>
    <property type="molecule type" value="Genomic_DNA"/>
</dbReference>
<evidence type="ECO:0000313" key="2">
    <source>
        <dbReference type="Proteomes" id="UP000179807"/>
    </source>
</evidence>
<protein>
    <submittedName>
        <fullName evidence="1">Uncharacterized protein</fullName>
    </submittedName>
</protein>
<dbReference type="Proteomes" id="UP000179807">
    <property type="component" value="Unassembled WGS sequence"/>
</dbReference>
<dbReference type="SUPFAM" id="SSF48371">
    <property type="entry name" value="ARM repeat"/>
    <property type="match status" value="1"/>
</dbReference>
<sequence>MYYFESISRKIQCIFKNTINSKIEMAETKTSNVKWDMPDEQFPNLVAKIIDPNETVLSIINDPNFFIAFKKQHTPLLKYIINNVVEFAKIALNEILHIKHKYIFKIFITKTPNFSQKIAQSRSFIDYFSNFLLNSEVKLNLDQLKLFCTIGQFFASYSSGGFLTGIKDGQKFFEKLLEYDNYYCVQDFLNLITGDGHPYFAKFVEDTQSAKIIWEILLQQRNCEKNYLNYKYLANVLSSVSQDSQTLFYIAEKSRLSLIFDDVVNNESDLISRYAMDLIYELCSHCDDDDDSDESLFALVFTYLMERVDDLANYISNDRGFTLGKVRAIETIAGIVSMQEEFPESVSEAAGKLFTKIFEFPLFSILHCASVTLFGIVIEGGIDINSLLEKYEVRNKIIEAFKNKNRTHDKQFFGHLYKISEMIIELEEDEEDIPENWRDFVKGPFQEMKERIESNFGGPVPSRVNASKFNDDLI</sequence>
<dbReference type="RefSeq" id="XP_068369074.1">
    <property type="nucleotide sequence ID" value="XM_068497347.1"/>
</dbReference>
<comment type="caution">
    <text evidence="1">The sequence shown here is derived from an EMBL/GenBank/DDBJ whole genome shotgun (WGS) entry which is preliminary data.</text>
</comment>
<dbReference type="VEuPathDB" id="TrichDB:TRFO_13609"/>
<organism evidence="1 2">
    <name type="scientific">Tritrichomonas foetus</name>
    <dbReference type="NCBI Taxonomy" id="1144522"/>
    <lineage>
        <taxon>Eukaryota</taxon>
        <taxon>Metamonada</taxon>
        <taxon>Parabasalia</taxon>
        <taxon>Tritrichomonadida</taxon>
        <taxon>Tritrichomonadidae</taxon>
        <taxon>Tritrichomonas</taxon>
    </lineage>
</organism>
<proteinExistence type="predicted"/>